<evidence type="ECO:0000313" key="1">
    <source>
        <dbReference type="EMBL" id="JAH94632.1"/>
    </source>
</evidence>
<sequence length="55" mass="6528">MNDLNDLYLLLFAVQLMKFFFSKLENLLLLSDCVGLCMIKNIMLRTFELLDLYFS</sequence>
<accession>A0A0E9WW15</accession>
<reference evidence="1" key="1">
    <citation type="submission" date="2014-11" db="EMBL/GenBank/DDBJ databases">
        <authorList>
            <person name="Amaro Gonzalez C."/>
        </authorList>
    </citation>
    <scope>NUCLEOTIDE SEQUENCE</scope>
</reference>
<proteinExistence type="predicted"/>
<protein>
    <submittedName>
        <fullName evidence="1">Uncharacterized protein</fullName>
    </submittedName>
</protein>
<organism evidence="1">
    <name type="scientific">Anguilla anguilla</name>
    <name type="common">European freshwater eel</name>
    <name type="synonym">Muraena anguilla</name>
    <dbReference type="NCBI Taxonomy" id="7936"/>
    <lineage>
        <taxon>Eukaryota</taxon>
        <taxon>Metazoa</taxon>
        <taxon>Chordata</taxon>
        <taxon>Craniata</taxon>
        <taxon>Vertebrata</taxon>
        <taxon>Euteleostomi</taxon>
        <taxon>Actinopterygii</taxon>
        <taxon>Neopterygii</taxon>
        <taxon>Teleostei</taxon>
        <taxon>Anguilliformes</taxon>
        <taxon>Anguillidae</taxon>
        <taxon>Anguilla</taxon>
    </lineage>
</organism>
<dbReference type="EMBL" id="GBXM01013945">
    <property type="protein sequence ID" value="JAH94632.1"/>
    <property type="molecule type" value="Transcribed_RNA"/>
</dbReference>
<dbReference type="AlphaFoldDB" id="A0A0E9WW15"/>
<name>A0A0E9WW15_ANGAN</name>
<reference evidence="1" key="2">
    <citation type="journal article" date="2015" name="Fish Shellfish Immunol.">
        <title>Early steps in the European eel (Anguilla anguilla)-Vibrio vulnificus interaction in the gills: Role of the RtxA13 toxin.</title>
        <authorList>
            <person name="Callol A."/>
            <person name="Pajuelo D."/>
            <person name="Ebbesson L."/>
            <person name="Teles M."/>
            <person name="MacKenzie S."/>
            <person name="Amaro C."/>
        </authorList>
    </citation>
    <scope>NUCLEOTIDE SEQUENCE</scope>
</reference>